<name>A0A5C3PNN0_9APHY</name>
<dbReference type="InParanoid" id="A0A5C3PNN0"/>
<organism evidence="2 3">
    <name type="scientific">Polyporus arcularius HHB13444</name>
    <dbReference type="NCBI Taxonomy" id="1314778"/>
    <lineage>
        <taxon>Eukaryota</taxon>
        <taxon>Fungi</taxon>
        <taxon>Dikarya</taxon>
        <taxon>Basidiomycota</taxon>
        <taxon>Agaricomycotina</taxon>
        <taxon>Agaricomycetes</taxon>
        <taxon>Polyporales</taxon>
        <taxon>Polyporaceae</taxon>
        <taxon>Polyporus</taxon>
    </lineage>
</organism>
<sequence length="172" mass="19862">MHPCYVSRSAVFHLSASMEPARCPRTSEHRRGFCVCIGCFGCFDRIWRSAGTRTESFCFCSPVWGRRCECDSQDVHGCLMRIMTRDRARSSSPRRTSRDSHGQPASPGGRIRLSRRAQEAGRSVTRRARYGRAKAAHWERDPRLDWLETLGVSSRRPRPLLLPYKIPWRPRI</sequence>
<evidence type="ECO:0000256" key="1">
    <source>
        <dbReference type="SAM" id="MobiDB-lite"/>
    </source>
</evidence>
<accession>A0A5C3PNN0</accession>
<gene>
    <name evidence="2" type="ORF">K466DRAFT_340573</name>
</gene>
<proteinExistence type="predicted"/>
<feature type="region of interest" description="Disordered" evidence="1">
    <location>
        <begin position="86"/>
        <end position="111"/>
    </location>
</feature>
<evidence type="ECO:0000313" key="3">
    <source>
        <dbReference type="Proteomes" id="UP000308197"/>
    </source>
</evidence>
<protein>
    <submittedName>
        <fullName evidence="2">Uncharacterized protein</fullName>
    </submittedName>
</protein>
<keyword evidence="3" id="KW-1185">Reference proteome</keyword>
<dbReference type="Proteomes" id="UP000308197">
    <property type="component" value="Unassembled WGS sequence"/>
</dbReference>
<reference evidence="2 3" key="1">
    <citation type="journal article" date="2019" name="Nat. Ecol. Evol.">
        <title>Megaphylogeny resolves global patterns of mushroom evolution.</title>
        <authorList>
            <person name="Varga T."/>
            <person name="Krizsan K."/>
            <person name="Foldi C."/>
            <person name="Dima B."/>
            <person name="Sanchez-Garcia M."/>
            <person name="Sanchez-Ramirez S."/>
            <person name="Szollosi G.J."/>
            <person name="Szarkandi J.G."/>
            <person name="Papp V."/>
            <person name="Albert L."/>
            <person name="Andreopoulos W."/>
            <person name="Angelini C."/>
            <person name="Antonin V."/>
            <person name="Barry K.W."/>
            <person name="Bougher N.L."/>
            <person name="Buchanan P."/>
            <person name="Buyck B."/>
            <person name="Bense V."/>
            <person name="Catcheside P."/>
            <person name="Chovatia M."/>
            <person name="Cooper J."/>
            <person name="Damon W."/>
            <person name="Desjardin D."/>
            <person name="Finy P."/>
            <person name="Geml J."/>
            <person name="Haridas S."/>
            <person name="Hughes K."/>
            <person name="Justo A."/>
            <person name="Karasinski D."/>
            <person name="Kautmanova I."/>
            <person name="Kiss B."/>
            <person name="Kocsube S."/>
            <person name="Kotiranta H."/>
            <person name="LaButti K.M."/>
            <person name="Lechner B.E."/>
            <person name="Liimatainen K."/>
            <person name="Lipzen A."/>
            <person name="Lukacs Z."/>
            <person name="Mihaltcheva S."/>
            <person name="Morgado L.N."/>
            <person name="Niskanen T."/>
            <person name="Noordeloos M.E."/>
            <person name="Ohm R.A."/>
            <person name="Ortiz-Santana B."/>
            <person name="Ovrebo C."/>
            <person name="Racz N."/>
            <person name="Riley R."/>
            <person name="Savchenko A."/>
            <person name="Shiryaev A."/>
            <person name="Soop K."/>
            <person name="Spirin V."/>
            <person name="Szebenyi C."/>
            <person name="Tomsovsky M."/>
            <person name="Tulloss R.E."/>
            <person name="Uehling J."/>
            <person name="Grigoriev I.V."/>
            <person name="Vagvolgyi C."/>
            <person name="Papp T."/>
            <person name="Martin F.M."/>
            <person name="Miettinen O."/>
            <person name="Hibbett D.S."/>
            <person name="Nagy L.G."/>
        </authorList>
    </citation>
    <scope>NUCLEOTIDE SEQUENCE [LARGE SCALE GENOMIC DNA]</scope>
    <source>
        <strain evidence="2 3">HHB13444</strain>
    </source>
</reference>
<dbReference type="EMBL" id="ML211027">
    <property type="protein sequence ID" value="TFK91146.1"/>
    <property type="molecule type" value="Genomic_DNA"/>
</dbReference>
<dbReference type="AlphaFoldDB" id="A0A5C3PNN0"/>
<evidence type="ECO:0000313" key="2">
    <source>
        <dbReference type="EMBL" id="TFK91146.1"/>
    </source>
</evidence>